<dbReference type="STRING" id="336988.NT96_08585"/>
<dbReference type="AlphaFoldDB" id="G9WHX5"/>
<keyword evidence="3" id="KW-1003">Cell membrane</keyword>
<protein>
    <recommendedName>
        <fullName evidence="9">PTS EIIC type-3 domain-containing protein</fullName>
    </recommendedName>
</protein>
<evidence type="ECO:0000313" key="11">
    <source>
        <dbReference type="Proteomes" id="UP000004959"/>
    </source>
</evidence>
<dbReference type="GO" id="GO:0005886">
    <property type="term" value="C:plasma membrane"/>
    <property type="evidence" value="ECO:0007669"/>
    <property type="project" value="UniProtKB-SubCell"/>
</dbReference>
<sequence length="427" mass="47817">MAAFRFDHSSGCCKMKETLAALLTQLEHWQNAMNKVSFFAAFYAALKKMLPFVVVTVFFHLFVSIFLTQPGFFLTVFNIKLPAFLQAPAIELSQLDFYLTRLLLPLFAFFYAEHLMEPLDHDNRHDLIPLVNFIVTFLLFSNDFLFQASGQNLLVVAAVTFVLTRCMQLLIRHPNTFNRQLLIMFCLLCLVSAALAAAYLLKNHQFAQMVNLGQWFNDRFVYLLSTNFAGVLLLAITASLFLWLGLPVPLALTRNTFSLPAAIGNLNASLDNKVSTVPNVLSLHTLYDAFAVFGGVSMSLALILLLLLKGRAQSKKMAKIALLPSLFNSNQILAFALPIFFNPLLLLPAVLAPLAAVSISAIALKMNLVNPAVYQLPQRTPSLFVAFLSSGADWRNLLLVVINLAVGMLIYFPFVNRWLERDRDEKD</sequence>
<evidence type="ECO:0000256" key="7">
    <source>
        <dbReference type="ARBA" id="ARBA00023136"/>
    </source>
</evidence>
<evidence type="ECO:0000259" key="9">
    <source>
        <dbReference type="PROSITE" id="PS51105"/>
    </source>
</evidence>
<name>G9WHX5_9LACO</name>
<feature type="transmembrane region" description="Helical" evidence="8">
    <location>
        <begin position="98"/>
        <end position="115"/>
    </location>
</feature>
<evidence type="ECO:0000256" key="8">
    <source>
        <dbReference type="SAM" id="Phobius"/>
    </source>
</evidence>
<reference evidence="10 11" key="1">
    <citation type="journal article" date="2012" name="PLoS ONE">
        <title>Functional divergence in the genus oenococcus as predicted by genome sequencing of the newly-described species, Oenococcus kitaharae.</title>
        <authorList>
            <person name="Borneman A.R."/>
            <person name="McCarthy J.M."/>
            <person name="Chambers P.J."/>
            <person name="Bartowsky E.J."/>
        </authorList>
    </citation>
    <scope>NUCLEOTIDE SEQUENCE [LARGE SCALE GENOMIC DNA]</scope>
    <source>
        <strain evidence="11">DSM17330</strain>
    </source>
</reference>
<dbReference type="eggNOG" id="COG1455">
    <property type="taxonomic scope" value="Bacteria"/>
</dbReference>
<dbReference type="PANTHER" id="PTHR33989:SF4">
    <property type="entry name" value="PTS SYSTEM N,N'-DIACETYLCHITOBIOSE-SPECIFIC EIIC COMPONENT"/>
    <property type="match status" value="1"/>
</dbReference>
<dbReference type="GO" id="GO:0009401">
    <property type="term" value="P:phosphoenolpyruvate-dependent sugar phosphotransferase system"/>
    <property type="evidence" value="ECO:0007669"/>
    <property type="project" value="InterPro"/>
</dbReference>
<evidence type="ECO:0000256" key="2">
    <source>
        <dbReference type="ARBA" id="ARBA00022448"/>
    </source>
</evidence>
<dbReference type="Pfam" id="PF02378">
    <property type="entry name" value="PTS_EIIC"/>
    <property type="match status" value="1"/>
</dbReference>
<keyword evidence="5 8" id="KW-0812">Transmembrane</keyword>
<dbReference type="PANTHER" id="PTHR33989">
    <property type="match status" value="1"/>
</dbReference>
<evidence type="ECO:0000313" key="10">
    <source>
        <dbReference type="EMBL" id="EHN58860.1"/>
    </source>
</evidence>
<feature type="transmembrane region" description="Helical" evidence="8">
    <location>
        <begin position="127"/>
        <end position="146"/>
    </location>
</feature>
<organism evidence="10 11">
    <name type="scientific">Oenococcus kitaharae DSM 17330</name>
    <dbReference type="NCBI Taxonomy" id="1045004"/>
    <lineage>
        <taxon>Bacteria</taxon>
        <taxon>Bacillati</taxon>
        <taxon>Bacillota</taxon>
        <taxon>Bacilli</taxon>
        <taxon>Lactobacillales</taxon>
        <taxon>Lactobacillaceae</taxon>
        <taxon>Oenococcus</taxon>
    </lineage>
</organism>
<dbReference type="Proteomes" id="UP000004959">
    <property type="component" value="Chromosome"/>
</dbReference>
<feature type="transmembrane region" description="Helical" evidence="8">
    <location>
        <begin position="52"/>
        <end position="77"/>
    </location>
</feature>
<evidence type="ECO:0000256" key="6">
    <source>
        <dbReference type="ARBA" id="ARBA00022989"/>
    </source>
</evidence>
<feature type="transmembrane region" description="Helical" evidence="8">
    <location>
        <begin position="153"/>
        <end position="171"/>
    </location>
</feature>
<dbReference type="PROSITE" id="PS51105">
    <property type="entry name" value="PTS_EIIC_TYPE_3"/>
    <property type="match status" value="1"/>
</dbReference>
<evidence type="ECO:0000256" key="1">
    <source>
        <dbReference type="ARBA" id="ARBA00004651"/>
    </source>
</evidence>
<dbReference type="RefSeq" id="WP_007745429.1">
    <property type="nucleotide sequence ID" value="NZ_CM001398.1"/>
</dbReference>
<dbReference type="HOGENOM" id="CLU_692233_0_0_9"/>
<evidence type="ECO:0000256" key="3">
    <source>
        <dbReference type="ARBA" id="ARBA00022475"/>
    </source>
</evidence>
<feature type="transmembrane region" description="Helical" evidence="8">
    <location>
        <begin position="177"/>
        <end position="201"/>
    </location>
</feature>
<keyword evidence="7 8" id="KW-0472">Membrane</keyword>
<dbReference type="GO" id="GO:0008982">
    <property type="term" value="F:protein-N(PI)-phosphohistidine-sugar phosphotransferase activity"/>
    <property type="evidence" value="ECO:0007669"/>
    <property type="project" value="InterPro"/>
</dbReference>
<feature type="transmembrane region" description="Helical" evidence="8">
    <location>
        <begin position="397"/>
        <end position="414"/>
    </location>
</feature>
<keyword evidence="4" id="KW-0762">Sugar transport</keyword>
<gene>
    <name evidence="10" type="ORF">OKIT_0751</name>
</gene>
<keyword evidence="11" id="KW-1185">Reference proteome</keyword>
<accession>G9WHX5</accession>
<feature type="domain" description="PTS EIIC type-3" evidence="9">
    <location>
        <begin position="22"/>
        <end position="414"/>
    </location>
</feature>
<feature type="transmembrane region" description="Helical" evidence="8">
    <location>
        <begin position="289"/>
        <end position="308"/>
    </location>
</feature>
<dbReference type="InterPro" id="IPR003352">
    <property type="entry name" value="PTS_EIIC"/>
</dbReference>
<dbReference type="PATRIC" id="fig|1045004.4.peg.753"/>
<keyword evidence="2" id="KW-0813">Transport</keyword>
<keyword evidence="6 8" id="KW-1133">Transmembrane helix</keyword>
<evidence type="ECO:0000256" key="5">
    <source>
        <dbReference type="ARBA" id="ARBA00022692"/>
    </source>
</evidence>
<dbReference type="InterPro" id="IPR004501">
    <property type="entry name" value="PTS_EIIC_3"/>
</dbReference>
<proteinExistence type="predicted"/>
<feature type="transmembrane region" description="Helical" evidence="8">
    <location>
        <begin position="221"/>
        <end position="244"/>
    </location>
</feature>
<dbReference type="InterPro" id="IPR051088">
    <property type="entry name" value="PTS_Sugar-EIIC/EIIB"/>
</dbReference>
<comment type="caution">
    <text evidence="10">The sequence shown here is derived from an EMBL/GenBank/DDBJ whole genome shotgun (WGS) entry which is preliminary data.</text>
</comment>
<feature type="transmembrane region" description="Helical" evidence="8">
    <location>
        <begin position="346"/>
        <end position="364"/>
    </location>
</feature>
<evidence type="ECO:0000256" key="4">
    <source>
        <dbReference type="ARBA" id="ARBA00022597"/>
    </source>
</evidence>
<dbReference type="EMBL" id="AFVZ01000001">
    <property type="protein sequence ID" value="EHN58860.1"/>
    <property type="molecule type" value="Genomic_DNA"/>
</dbReference>
<comment type="subcellular location">
    <subcellularLocation>
        <location evidence="1">Cell membrane</location>
        <topology evidence="1">Multi-pass membrane protein</topology>
    </subcellularLocation>
</comment>